<evidence type="ECO:0000313" key="2">
    <source>
        <dbReference type="EMBL" id="CAE4575484.1"/>
    </source>
</evidence>
<evidence type="ECO:0008006" key="3">
    <source>
        <dbReference type="Google" id="ProtNLM"/>
    </source>
</evidence>
<dbReference type="AlphaFoldDB" id="A0A7S4Q9Y0"/>
<feature type="region of interest" description="Disordered" evidence="1">
    <location>
        <begin position="31"/>
        <end position="52"/>
    </location>
</feature>
<feature type="region of interest" description="Disordered" evidence="1">
    <location>
        <begin position="235"/>
        <end position="328"/>
    </location>
</feature>
<evidence type="ECO:0000256" key="1">
    <source>
        <dbReference type="SAM" id="MobiDB-lite"/>
    </source>
</evidence>
<sequence length="573" mass="61183">MLGRTGHEVLGSARRAVPPLPFGQQQFAFPPAAASSAPGSGRFGTPAQAGGEQLSARRKAAIKKAWKRLDHLGRGSVPLEDALQILSGSTAFGSMAQQEFRTSLERLCFNAPDGRSTLSFAAFSSYYQTQSPGYASDGDFEQFLEAQWGCTDVSDILTALQRQFARVGLMQTFQDQSHGAMLSDVGPEEFKASLRRSGIQVRPDDLHRLFSAFAAPGGGLKLQDFKEQIVAPRPETPTLSRDLALPAVGGGLPPAGGQAATPLGAPPFSTAAVQLPSAGRPGTAPGITPPSKAAALPGLPPHPKPVAAAPGPLAAPPQQQSGPVPTDEDLDEMLKHMESELHHLRKKTDTGGPGPGATLASSPGSAVFKGQAASQVSTNTGAEQSLPEVDGPISDADMDAALSRMEAHIHQIKAHKVQKPAQPAPAPPPVDMPHWEHHKYGHHEIKAPEWKPDSNVTDAFGRQHASSEYNYNNYGAGTHGHHLAHYHLNDYGGLQHHSFQQQDFNRQQYGAQGHHGHWVPHLHGIGTQAHHGEHEYKKDEYQKESYGKEGHHSHWVPHLHGIGDINARPGGAA</sequence>
<organism evidence="2">
    <name type="scientific">Alexandrium monilatum</name>
    <dbReference type="NCBI Taxonomy" id="311494"/>
    <lineage>
        <taxon>Eukaryota</taxon>
        <taxon>Sar</taxon>
        <taxon>Alveolata</taxon>
        <taxon>Dinophyceae</taxon>
        <taxon>Gonyaulacales</taxon>
        <taxon>Pyrocystaceae</taxon>
        <taxon>Alexandrium</taxon>
    </lineage>
</organism>
<name>A0A7S4Q9Y0_9DINO</name>
<feature type="compositionally biased region" description="Low complexity" evidence="1">
    <location>
        <begin position="31"/>
        <end position="40"/>
    </location>
</feature>
<dbReference type="EMBL" id="HBNR01022614">
    <property type="protein sequence ID" value="CAE4575484.1"/>
    <property type="molecule type" value="Transcribed_RNA"/>
</dbReference>
<gene>
    <name evidence="2" type="ORF">AMON00008_LOCUS15103</name>
</gene>
<proteinExistence type="predicted"/>
<feature type="compositionally biased region" description="Low complexity" evidence="1">
    <location>
        <begin position="255"/>
        <end position="267"/>
    </location>
</feature>
<dbReference type="Gene3D" id="1.10.238.10">
    <property type="entry name" value="EF-hand"/>
    <property type="match status" value="1"/>
</dbReference>
<accession>A0A7S4Q9Y0</accession>
<feature type="compositionally biased region" description="Polar residues" evidence="1">
    <location>
        <begin position="372"/>
        <end position="383"/>
    </location>
</feature>
<protein>
    <recommendedName>
        <fullName evidence="3">EF-hand domain-containing protein</fullName>
    </recommendedName>
</protein>
<feature type="region of interest" description="Disordered" evidence="1">
    <location>
        <begin position="345"/>
        <end position="391"/>
    </location>
</feature>
<reference evidence="2" key="1">
    <citation type="submission" date="2021-01" db="EMBL/GenBank/DDBJ databases">
        <authorList>
            <person name="Corre E."/>
            <person name="Pelletier E."/>
            <person name="Niang G."/>
            <person name="Scheremetjew M."/>
            <person name="Finn R."/>
            <person name="Kale V."/>
            <person name="Holt S."/>
            <person name="Cochrane G."/>
            <person name="Meng A."/>
            <person name="Brown T."/>
            <person name="Cohen L."/>
        </authorList>
    </citation>
    <scope>NUCLEOTIDE SEQUENCE</scope>
    <source>
        <strain evidence="2">CCMP3105</strain>
    </source>
</reference>